<comment type="caution">
    <text evidence="2">The sequence shown here is derived from an EMBL/GenBank/DDBJ whole genome shotgun (WGS) entry which is preliminary data.</text>
</comment>
<feature type="compositionally biased region" description="Basic and acidic residues" evidence="1">
    <location>
        <begin position="80"/>
        <end position="91"/>
    </location>
</feature>
<accession>A0AA88QQA1</accession>
<dbReference type="EMBL" id="JAVXUO010002794">
    <property type="protein sequence ID" value="KAK2969564.1"/>
    <property type="molecule type" value="Genomic_DNA"/>
</dbReference>
<evidence type="ECO:0000313" key="3">
    <source>
        <dbReference type="Proteomes" id="UP001187471"/>
    </source>
</evidence>
<dbReference type="Proteomes" id="UP001187471">
    <property type="component" value="Unassembled WGS sequence"/>
</dbReference>
<proteinExistence type="predicted"/>
<feature type="region of interest" description="Disordered" evidence="1">
    <location>
        <begin position="52"/>
        <end position="91"/>
    </location>
</feature>
<keyword evidence="3" id="KW-1185">Reference proteome</keyword>
<evidence type="ECO:0000313" key="2">
    <source>
        <dbReference type="EMBL" id="KAK2969564.1"/>
    </source>
</evidence>
<reference evidence="2" key="1">
    <citation type="submission" date="2022-12" db="EMBL/GenBank/DDBJ databases">
        <title>Draft genome assemblies for two species of Escallonia (Escalloniales).</title>
        <authorList>
            <person name="Chanderbali A."/>
            <person name="Dervinis C."/>
            <person name="Anghel I."/>
            <person name="Soltis D."/>
            <person name="Soltis P."/>
            <person name="Zapata F."/>
        </authorList>
    </citation>
    <scope>NUCLEOTIDE SEQUENCE</scope>
    <source>
        <strain evidence="2">UCBG92.1500</strain>
        <tissue evidence="2">Leaf</tissue>
    </source>
</reference>
<dbReference type="AlphaFoldDB" id="A0AA88QQA1"/>
<sequence length="91" mass="10266">MEYEVSKKDFKYNHAKDKIKKETKEIGGNLWTLGRLATGGFIFAGEEQKETWVMESRRRSPGGSIFSGEEQKGTGGDGASDGRDRWICFSR</sequence>
<gene>
    <name evidence="2" type="ORF">RJ640_000079</name>
</gene>
<organism evidence="2 3">
    <name type="scientific">Escallonia rubra</name>
    <dbReference type="NCBI Taxonomy" id="112253"/>
    <lineage>
        <taxon>Eukaryota</taxon>
        <taxon>Viridiplantae</taxon>
        <taxon>Streptophyta</taxon>
        <taxon>Embryophyta</taxon>
        <taxon>Tracheophyta</taxon>
        <taxon>Spermatophyta</taxon>
        <taxon>Magnoliopsida</taxon>
        <taxon>eudicotyledons</taxon>
        <taxon>Gunneridae</taxon>
        <taxon>Pentapetalae</taxon>
        <taxon>asterids</taxon>
        <taxon>campanulids</taxon>
        <taxon>Escalloniales</taxon>
        <taxon>Escalloniaceae</taxon>
        <taxon>Escallonia</taxon>
    </lineage>
</organism>
<protein>
    <submittedName>
        <fullName evidence="2">Uncharacterized protein</fullName>
    </submittedName>
</protein>
<evidence type="ECO:0000256" key="1">
    <source>
        <dbReference type="SAM" id="MobiDB-lite"/>
    </source>
</evidence>
<name>A0AA88QQA1_9ASTE</name>